<feature type="transmembrane region" description="Helical" evidence="1">
    <location>
        <begin position="105"/>
        <end position="129"/>
    </location>
</feature>
<keyword evidence="1" id="KW-0812">Transmembrane</keyword>
<name>A0A162P4N3_BACCE</name>
<evidence type="ECO:0000313" key="3">
    <source>
        <dbReference type="Proteomes" id="UP000076482"/>
    </source>
</evidence>
<dbReference type="Proteomes" id="UP000076482">
    <property type="component" value="Unassembled WGS sequence"/>
</dbReference>
<accession>A0A162P4N3</accession>
<evidence type="ECO:0000313" key="2">
    <source>
        <dbReference type="EMBL" id="KZD66363.1"/>
    </source>
</evidence>
<dbReference type="EMBL" id="LJKE01000043">
    <property type="protein sequence ID" value="KZD66363.1"/>
    <property type="molecule type" value="Genomic_DNA"/>
</dbReference>
<feature type="transmembrane region" description="Helical" evidence="1">
    <location>
        <begin position="12"/>
        <end position="34"/>
    </location>
</feature>
<organism evidence="2 3">
    <name type="scientific">Bacillus cereus</name>
    <dbReference type="NCBI Taxonomy" id="1396"/>
    <lineage>
        <taxon>Bacteria</taxon>
        <taxon>Bacillati</taxon>
        <taxon>Bacillota</taxon>
        <taxon>Bacilli</taxon>
        <taxon>Bacillales</taxon>
        <taxon>Bacillaceae</taxon>
        <taxon>Bacillus</taxon>
        <taxon>Bacillus cereus group</taxon>
    </lineage>
</organism>
<sequence length="158" mass="17917">MRRYWLEVAGSVGVLSTICCLFSLVFVYTLGINYNSVIHLHITDGIITYLCLILASAGFGELILRFQPITNLIYKLFSAILVFLPFVYLAFYSDVMQEHWHNGSYLSFLTILLTAAIALAISFTFFFVMRKFLKECSIILLVVLFASPMFLLVMVASL</sequence>
<comment type="caution">
    <text evidence="2">The sequence shown here is derived from an EMBL/GenBank/DDBJ whole genome shotgun (WGS) entry which is preliminary data.</text>
</comment>
<keyword evidence="1" id="KW-1133">Transmembrane helix</keyword>
<protein>
    <submittedName>
        <fullName evidence="2">Uncharacterized protein</fullName>
    </submittedName>
</protein>
<keyword evidence="1" id="KW-0472">Membrane</keyword>
<proteinExistence type="predicted"/>
<gene>
    <name evidence="2" type="ORF">B4088_2479</name>
</gene>
<feature type="transmembrane region" description="Helical" evidence="1">
    <location>
        <begin position="76"/>
        <end position="93"/>
    </location>
</feature>
<dbReference type="RefSeq" id="WP_153039017.1">
    <property type="nucleotide sequence ID" value="NZ_LJKE01000043.1"/>
</dbReference>
<dbReference type="PATRIC" id="fig|1396.535.peg.4440"/>
<reference evidence="2 3" key="1">
    <citation type="submission" date="2015-09" db="EMBL/GenBank/DDBJ databases">
        <title>Bacillus cereus food isolates.</title>
        <authorList>
            <person name="Boekhorst J."/>
        </authorList>
    </citation>
    <scope>NUCLEOTIDE SEQUENCE [LARGE SCALE GENOMIC DNA]</scope>
    <source>
        <strain evidence="2 3">B4088</strain>
    </source>
</reference>
<evidence type="ECO:0000256" key="1">
    <source>
        <dbReference type="SAM" id="Phobius"/>
    </source>
</evidence>
<feature type="transmembrane region" description="Helical" evidence="1">
    <location>
        <begin position="136"/>
        <end position="156"/>
    </location>
</feature>
<feature type="transmembrane region" description="Helical" evidence="1">
    <location>
        <begin position="46"/>
        <end position="64"/>
    </location>
</feature>
<dbReference type="AlphaFoldDB" id="A0A162P4N3"/>